<organism evidence="2 3">
    <name type="scientific">Rhodanobacter caeni</name>
    <dbReference type="NCBI Taxonomy" id="657654"/>
    <lineage>
        <taxon>Bacteria</taxon>
        <taxon>Pseudomonadati</taxon>
        <taxon>Pseudomonadota</taxon>
        <taxon>Gammaproteobacteria</taxon>
        <taxon>Lysobacterales</taxon>
        <taxon>Rhodanobacteraceae</taxon>
        <taxon>Rhodanobacter</taxon>
    </lineage>
</organism>
<keyword evidence="1" id="KW-1133">Transmembrane helix</keyword>
<sequence>MPLLVRAEDRVAPGRGLAAWRVVTWLLLLFAAIGGVQYIHHGNAVWQELQRWPADDSSGHVAALHRMLAWDAAYLAAAFVIIVACAGVILRQGWSRSVLRVVSVLLALWALVSGLWLASAMRALLPPDATSLSQMAALLPHSYLLALAMKAVAAVLLLWLAWRLGRADVRARFIRRR</sequence>
<accession>A0ABN0UH31</accession>
<feature type="transmembrane region" description="Helical" evidence="1">
    <location>
        <begin position="72"/>
        <end position="90"/>
    </location>
</feature>
<name>A0ABN0UH31_9GAMM</name>
<dbReference type="RefSeq" id="WP_343881719.1">
    <property type="nucleotide sequence ID" value="NZ_BAAAFO010000002.1"/>
</dbReference>
<dbReference type="Proteomes" id="UP001500657">
    <property type="component" value="Unassembled WGS sequence"/>
</dbReference>
<feature type="transmembrane region" description="Helical" evidence="1">
    <location>
        <begin position="138"/>
        <end position="162"/>
    </location>
</feature>
<gene>
    <name evidence="2" type="ORF">GCM10009126_14770</name>
</gene>
<reference evidence="2 3" key="1">
    <citation type="journal article" date="2019" name="Int. J. Syst. Evol. Microbiol.">
        <title>The Global Catalogue of Microorganisms (GCM) 10K type strain sequencing project: providing services to taxonomists for standard genome sequencing and annotation.</title>
        <authorList>
            <consortium name="The Broad Institute Genomics Platform"/>
            <consortium name="The Broad Institute Genome Sequencing Center for Infectious Disease"/>
            <person name="Wu L."/>
            <person name="Ma J."/>
        </authorList>
    </citation>
    <scope>NUCLEOTIDE SEQUENCE [LARGE SCALE GENOMIC DNA]</scope>
    <source>
        <strain evidence="2 3">JCM 16242</strain>
    </source>
</reference>
<evidence type="ECO:0000256" key="1">
    <source>
        <dbReference type="SAM" id="Phobius"/>
    </source>
</evidence>
<feature type="transmembrane region" description="Helical" evidence="1">
    <location>
        <begin position="20"/>
        <end position="39"/>
    </location>
</feature>
<dbReference type="EMBL" id="BAAAFO010000002">
    <property type="protein sequence ID" value="GAA0250363.1"/>
    <property type="molecule type" value="Genomic_DNA"/>
</dbReference>
<feature type="transmembrane region" description="Helical" evidence="1">
    <location>
        <begin position="97"/>
        <end position="118"/>
    </location>
</feature>
<evidence type="ECO:0000313" key="3">
    <source>
        <dbReference type="Proteomes" id="UP001500657"/>
    </source>
</evidence>
<keyword evidence="1" id="KW-0472">Membrane</keyword>
<keyword evidence="1" id="KW-0812">Transmembrane</keyword>
<comment type="caution">
    <text evidence="2">The sequence shown here is derived from an EMBL/GenBank/DDBJ whole genome shotgun (WGS) entry which is preliminary data.</text>
</comment>
<protein>
    <submittedName>
        <fullName evidence="2">Uncharacterized protein</fullName>
    </submittedName>
</protein>
<proteinExistence type="predicted"/>
<evidence type="ECO:0000313" key="2">
    <source>
        <dbReference type="EMBL" id="GAA0250363.1"/>
    </source>
</evidence>
<keyword evidence="3" id="KW-1185">Reference proteome</keyword>